<dbReference type="EnsemblMetazoa" id="AALFPA23_012997.R18747">
    <property type="protein sequence ID" value="AALFPA23_012997.P18747"/>
    <property type="gene ID" value="AALFPA23_012997"/>
</dbReference>
<organism evidence="1 2">
    <name type="scientific">Aedes albopictus</name>
    <name type="common">Asian tiger mosquito</name>
    <name type="synonym">Stegomyia albopicta</name>
    <dbReference type="NCBI Taxonomy" id="7160"/>
    <lineage>
        <taxon>Eukaryota</taxon>
        <taxon>Metazoa</taxon>
        <taxon>Ecdysozoa</taxon>
        <taxon>Arthropoda</taxon>
        <taxon>Hexapoda</taxon>
        <taxon>Insecta</taxon>
        <taxon>Pterygota</taxon>
        <taxon>Neoptera</taxon>
        <taxon>Endopterygota</taxon>
        <taxon>Diptera</taxon>
        <taxon>Nematocera</taxon>
        <taxon>Culicoidea</taxon>
        <taxon>Culicidae</taxon>
        <taxon>Culicinae</taxon>
        <taxon>Aedini</taxon>
        <taxon>Aedes</taxon>
        <taxon>Stegomyia</taxon>
    </lineage>
</organism>
<sequence>MASELKRLRGVILGRLTRIEVFIRDIDSKSGLTEDHIQTRLEIIDQCWAEYSTVQNNIDAGEDIDAEEEEEKRAAFEERCINARVALRSALRKMQGQGASRSIEQPLLAVQLQNQLPIPQQPVAVRLPTLELPTFGGYYMDWPGFRDAFQALIDRNMQLSNVQKLLYLKSTLKGEAASVLDAMDITDVNYQVAWDLLVERFENRRVIKQKHLKALFTIKQVPEDSPRELRRLLTEFQRNVNALKQLNEPTDEWGTLLVYLLTSKLDGSSRRYWETQIQDDESPTYEEIVQFINRRCHTLEALEVEKGRPYSADSRPRKVCGDHVGQDEPTAMMTTMTLMAGVK</sequence>
<dbReference type="Proteomes" id="UP000069940">
    <property type="component" value="Unassembled WGS sequence"/>
</dbReference>
<dbReference type="PANTHER" id="PTHR22954">
    <property type="entry name" value="RETROVIRAL PROTEASE-RELATED"/>
    <property type="match status" value="1"/>
</dbReference>
<dbReference type="GeneID" id="134288257"/>
<dbReference type="PANTHER" id="PTHR22954:SF3">
    <property type="entry name" value="PROTEIN CBG08539"/>
    <property type="match status" value="1"/>
</dbReference>
<proteinExistence type="predicted"/>
<reference evidence="1" key="2">
    <citation type="submission" date="2025-05" db="UniProtKB">
        <authorList>
            <consortium name="EnsemblMetazoa"/>
        </authorList>
    </citation>
    <scope>IDENTIFICATION</scope>
    <source>
        <strain evidence="1">Foshan</strain>
    </source>
</reference>
<reference evidence="2" key="1">
    <citation type="journal article" date="2015" name="Proc. Natl. Acad. Sci. U.S.A.">
        <title>Genome sequence of the Asian Tiger mosquito, Aedes albopictus, reveals insights into its biology, genetics, and evolution.</title>
        <authorList>
            <person name="Chen X.G."/>
            <person name="Jiang X."/>
            <person name="Gu J."/>
            <person name="Xu M."/>
            <person name="Wu Y."/>
            <person name="Deng Y."/>
            <person name="Zhang C."/>
            <person name="Bonizzoni M."/>
            <person name="Dermauw W."/>
            <person name="Vontas J."/>
            <person name="Armbruster P."/>
            <person name="Huang X."/>
            <person name="Yang Y."/>
            <person name="Zhang H."/>
            <person name="He W."/>
            <person name="Peng H."/>
            <person name="Liu Y."/>
            <person name="Wu K."/>
            <person name="Chen J."/>
            <person name="Lirakis M."/>
            <person name="Topalis P."/>
            <person name="Van Leeuwen T."/>
            <person name="Hall A.B."/>
            <person name="Jiang X."/>
            <person name="Thorpe C."/>
            <person name="Mueller R.L."/>
            <person name="Sun C."/>
            <person name="Waterhouse R.M."/>
            <person name="Yan G."/>
            <person name="Tu Z.J."/>
            <person name="Fang X."/>
            <person name="James A.A."/>
        </authorList>
    </citation>
    <scope>NUCLEOTIDE SEQUENCE [LARGE SCALE GENOMIC DNA]</scope>
    <source>
        <strain evidence="2">Foshan</strain>
    </source>
</reference>
<keyword evidence="2" id="KW-1185">Reference proteome</keyword>
<evidence type="ECO:0000313" key="2">
    <source>
        <dbReference type="Proteomes" id="UP000069940"/>
    </source>
</evidence>
<protein>
    <submittedName>
        <fullName evidence="1">Uncharacterized protein</fullName>
    </submittedName>
</protein>
<dbReference type="InterPro" id="IPR005312">
    <property type="entry name" value="DUF1759"/>
</dbReference>
<accession>A0ABM1YXE6</accession>
<dbReference type="Pfam" id="PF03564">
    <property type="entry name" value="DUF1759"/>
    <property type="match status" value="1"/>
</dbReference>
<dbReference type="RefSeq" id="XP_062708516.1">
    <property type="nucleotide sequence ID" value="XM_062852532.1"/>
</dbReference>
<name>A0ABM1YXE6_AEDAL</name>
<evidence type="ECO:0000313" key="1">
    <source>
        <dbReference type="EnsemblMetazoa" id="AALFPA23_012997.P18747"/>
    </source>
</evidence>